<evidence type="ECO:0008006" key="9">
    <source>
        <dbReference type="Google" id="ProtNLM"/>
    </source>
</evidence>
<organism evidence="7 8">
    <name type="scientific">Neotoma lepida</name>
    <name type="common">Desert woodrat</name>
    <dbReference type="NCBI Taxonomy" id="56216"/>
    <lineage>
        <taxon>Eukaryota</taxon>
        <taxon>Metazoa</taxon>
        <taxon>Chordata</taxon>
        <taxon>Craniata</taxon>
        <taxon>Vertebrata</taxon>
        <taxon>Euteleostomi</taxon>
        <taxon>Mammalia</taxon>
        <taxon>Eutheria</taxon>
        <taxon>Euarchontoglires</taxon>
        <taxon>Glires</taxon>
        <taxon>Rodentia</taxon>
        <taxon>Myomorpha</taxon>
        <taxon>Muroidea</taxon>
        <taxon>Cricetidae</taxon>
        <taxon>Neotominae</taxon>
        <taxon>Neotoma</taxon>
    </lineage>
</organism>
<dbReference type="Proteomes" id="UP000092124">
    <property type="component" value="Unassembled WGS sequence"/>
</dbReference>
<dbReference type="InterPro" id="IPR036020">
    <property type="entry name" value="WW_dom_sf"/>
</dbReference>
<dbReference type="AlphaFoldDB" id="A0A1A6GW44"/>
<dbReference type="Pfam" id="PF16663">
    <property type="entry name" value="MAGI_u1"/>
    <property type="match status" value="1"/>
</dbReference>
<keyword evidence="2" id="KW-0677">Repeat</keyword>
<dbReference type="SMART" id="SM00456">
    <property type="entry name" value="WW"/>
    <property type="match status" value="1"/>
</dbReference>
<dbReference type="Pfam" id="PF00625">
    <property type="entry name" value="Guanylate_kin"/>
    <property type="match status" value="1"/>
</dbReference>
<feature type="domain" description="WW" evidence="5">
    <location>
        <begin position="108"/>
        <end position="141"/>
    </location>
</feature>
<proteinExistence type="predicted"/>
<dbReference type="InterPro" id="IPR008145">
    <property type="entry name" value="GK/Ca_channel_bsu"/>
</dbReference>
<dbReference type="PANTHER" id="PTHR10316:SF12">
    <property type="entry name" value="MEMBRANE-ASSOCIATED GUANYLATE KINASE, WW AND PDZ DOMAIN-CONTAINING PROTEIN 1"/>
    <property type="match status" value="1"/>
</dbReference>
<protein>
    <recommendedName>
        <fullName evidence="9">WW domain-containing protein</fullName>
    </recommendedName>
</protein>
<sequence length="196" mass="21958">TTRSPREGEVPGVDYSFLTVKEFLDLEQSGTLLEVGTYEGNYYGTPKPPSQPVSGKVTTTDALHSLQSGSKQSTPKRTKSYNDMQNAGIVHPENEEEEDVPEMNSSFTELPAGWEKIEDPVYGVYYVDHINRKTQYENPVLEAKRKKQLEQQQQQPQPQPPQPEEWTEDHASLVPPVAPSHPQSNSEPAREAPLQG</sequence>
<feature type="region of interest" description="Disordered" evidence="4">
    <location>
        <begin position="40"/>
        <end position="106"/>
    </location>
</feature>
<dbReference type="CDD" id="cd00201">
    <property type="entry name" value="WW"/>
    <property type="match status" value="1"/>
</dbReference>
<comment type="caution">
    <text evidence="7">The sequence shown here is derived from an EMBL/GenBank/DDBJ whole genome shotgun (WGS) entry which is preliminary data.</text>
</comment>
<comment type="subcellular location">
    <subcellularLocation>
        <location evidence="1">Membrane</location>
        <topology evidence="1">Peripheral membrane protein</topology>
    </subcellularLocation>
</comment>
<dbReference type="InterPro" id="IPR001202">
    <property type="entry name" value="WW_dom"/>
</dbReference>
<dbReference type="Pfam" id="PF00397">
    <property type="entry name" value="WW"/>
    <property type="match status" value="1"/>
</dbReference>
<dbReference type="GO" id="GO:0007165">
    <property type="term" value="P:signal transduction"/>
    <property type="evidence" value="ECO:0007669"/>
    <property type="project" value="TreeGrafter"/>
</dbReference>
<dbReference type="InterPro" id="IPR008144">
    <property type="entry name" value="Guanylate_kin-like_dom"/>
</dbReference>
<dbReference type="PROSITE" id="PS01159">
    <property type="entry name" value="WW_DOMAIN_1"/>
    <property type="match status" value="1"/>
</dbReference>
<dbReference type="PROSITE" id="PS50020">
    <property type="entry name" value="WW_DOMAIN_2"/>
    <property type="match status" value="1"/>
</dbReference>
<dbReference type="InterPro" id="IPR027417">
    <property type="entry name" value="P-loop_NTPase"/>
</dbReference>
<dbReference type="SUPFAM" id="SSF51045">
    <property type="entry name" value="WW domain"/>
    <property type="match status" value="1"/>
</dbReference>
<dbReference type="EMBL" id="LZPO01066778">
    <property type="protein sequence ID" value="OBS69840.1"/>
    <property type="molecule type" value="Genomic_DNA"/>
</dbReference>
<feature type="non-terminal residue" evidence="7">
    <location>
        <position position="1"/>
    </location>
</feature>
<dbReference type="GO" id="GO:0005911">
    <property type="term" value="C:cell-cell junction"/>
    <property type="evidence" value="ECO:0007669"/>
    <property type="project" value="TreeGrafter"/>
</dbReference>
<feature type="non-terminal residue" evidence="7">
    <location>
        <position position="196"/>
    </location>
</feature>
<feature type="compositionally biased region" description="Polar residues" evidence="4">
    <location>
        <begin position="52"/>
        <end position="73"/>
    </location>
</feature>
<evidence type="ECO:0000256" key="4">
    <source>
        <dbReference type="SAM" id="MobiDB-lite"/>
    </source>
</evidence>
<keyword evidence="8" id="KW-1185">Reference proteome</keyword>
<keyword evidence="3" id="KW-0472">Membrane</keyword>
<evidence type="ECO:0000256" key="3">
    <source>
        <dbReference type="ARBA" id="ARBA00023136"/>
    </source>
</evidence>
<dbReference type="InterPro" id="IPR020590">
    <property type="entry name" value="Guanylate_kinase_CS"/>
</dbReference>
<dbReference type="SMART" id="SM00072">
    <property type="entry name" value="GuKc"/>
    <property type="match status" value="1"/>
</dbReference>
<dbReference type="GO" id="GO:0016020">
    <property type="term" value="C:membrane"/>
    <property type="evidence" value="ECO:0007669"/>
    <property type="project" value="UniProtKB-SubCell"/>
</dbReference>
<evidence type="ECO:0000259" key="5">
    <source>
        <dbReference type="PROSITE" id="PS50020"/>
    </source>
</evidence>
<dbReference type="FunFam" id="2.20.70.10:FF:000001">
    <property type="entry name" value="Membrane-associated guanylate kinase, WW and PDZ domain-containing protein 1"/>
    <property type="match status" value="1"/>
</dbReference>
<reference evidence="7 8" key="1">
    <citation type="submission" date="2016-06" db="EMBL/GenBank/DDBJ databases">
        <title>The Draft Genome Sequence and Annotation of the Desert Woodrat Neotoma lepida.</title>
        <authorList>
            <person name="Campbell M."/>
            <person name="Oakeson K.F."/>
            <person name="Yandell M."/>
            <person name="Halpert J.R."/>
            <person name="Dearing D."/>
        </authorList>
    </citation>
    <scope>NUCLEOTIDE SEQUENCE [LARGE SCALE GENOMIC DNA]</scope>
    <source>
        <strain evidence="7">417</strain>
        <tissue evidence="7">Liver</tissue>
    </source>
</reference>
<evidence type="ECO:0000256" key="2">
    <source>
        <dbReference type="ARBA" id="ARBA00022737"/>
    </source>
</evidence>
<dbReference type="STRING" id="56216.A0A1A6GW44"/>
<evidence type="ECO:0000313" key="8">
    <source>
        <dbReference type="Proteomes" id="UP000092124"/>
    </source>
</evidence>
<dbReference type="OrthoDB" id="66881at2759"/>
<evidence type="ECO:0000259" key="6">
    <source>
        <dbReference type="PROSITE" id="PS50052"/>
    </source>
</evidence>
<dbReference type="Gene3D" id="3.30.63.10">
    <property type="entry name" value="Guanylate Kinase phosphate binding domain"/>
    <property type="match status" value="1"/>
</dbReference>
<dbReference type="FunFam" id="3.30.63.10:FF:000003">
    <property type="entry name" value="Membrane-associated guanylate kinase, WW and PDZ domain-containing protein 3 isoform 1"/>
    <property type="match status" value="1"/>
</dbReference>
<dbReference type="SUPFAM" id="SSF52540">
    <property type="entry name" value="P-loop containing nucleoside triphosphate hydrolases"/>
    <property type="match status" value="1"/>
</dbReference>
<feature type="domain" description="Guanylate kinase-like" evidence="6">
    <location>
        <begin position="1"/>
        <end position="45"/>
    </location>
</feature>
<dbReference type="PANTHER" id="PTHR10316">
    <property type="entry name" value="MEMBRANE ASSOCIATED GUANYLATE KINASE-RELATED"/>
    <property type="match status" value="1"/>
</dbReference>
<gene>
    <name evidence="7" type="ORF">A6R68_01619</name>
</gene>
<accession>A0A1A6GW44</accession>
<evidence type="ECO:0000256" key="1">
    <source>
        <dbReference type="ARBA" id="ARBA00004170"/>
    </source>
</evidence>
<dbReference type="PROSITE" id="PS50052">
    <property type="entry name" value="GUANYLATE_KINASE_2"/>
    <property type="match status" value="1"/>
</dbReference>
<dbReference type="PROSITE" id="PS00856">
    <property type="entry name" value="GUANYLATE_KINASE_1"/>
    <property type="match status" value="1"/>
</dbReference>
<dbReference type="GO" id="GO:0005737">
    <property type="term" value="C:cytoplasm"/>
    <property type="evidence" value="ECO:0007669"/>
    <property type="project" value="TreeGrafter"/>
</dbReference>
<feature type="region of interest" description="Disordered" evidence="4">
    <location>
        <begin position="138"/>
        <end position="196"/>
    </location>
</feature>
<evidence type="ECO:0000313" key="7">
    <source>
        <dbReference type="EMBL" id="OBS69840.1"/>
    </source>
</evidence>
<name>A0A1A6GW44_NEOLE</name>
<dbReference type="Gene3D" id="2.20.70.10">
    <property type="match status" value="1"/>
</dbReference>